<evidence type="ECO:0000313" key="5">
    <source>
        <dbReference type="EMBL" id="SVA60862.1"/>
    </source>
</evidence>
<evidence type="ECO:0000256" key="1">
    <source>
        <dbReference type="ARBA" id="ARBA00022630"/>
    </source>
</evidence>
<reference evidence="5" key="1">
    <citation type="submission" date="2018-05" db="EMBL/GenBank/DDBJ databases">
        <authorList>
            <person name="Lanie J.A."/>
            <person name="Ng W.-L."/>
            <person name="Kazmierczak K.M."/>
            <person name="Andrzejewski T.M."/>
            <person name="Davidsen T.M."/>
            <person name="Wayne K.J."/>
            <person name="Tettelin H."/>
            <person name="Glass J.I."/>
            <person name="Rusch D."/>
            <person name="Podicherti R."/>
            <person name="Tsui H.-C.T."/>
            <person name="Winkler M.E."/>
        </authorList>
    </citation>
    <scope>NUCLEOTIDE SEQUENCE</scope>
</reference>
<dbReference type="SUPFAM" id="SSF56176">
    <property type="entry name" value="FAD-binding/transporter-associated domain-like"/>
    <property type="match status" value="1"/>
</dbReference>
<keyword evidence="3" id="KW-0560">Oxidoreductase</keyword>
<organism evidence="5">
    <name type="scientific">marine metagenome</name>
    <dbReference type="NCBI Taxonomy" id="408172"/>
    <lineage>
        <taxon>unclassified sequences</taxon>
        <taxon>metagenomes</taxon>
        <taxon>ecological metagenomes</taxon>
    </lineage>
</organism>
<evidence type="ECO:0000256" key="2">
    <source>
        <dbReference type="ARBA" id="ARBA00022827"/>
    </source>
</evidence>
<dbReference type="PROSITE" id="PS51387">
    <property type="entry name" value="FAD_PCMH"/>
    <property type="match status" value="1"/>
</dbReference>
<dbReference type="Gene3D" id="3.30.465.10">
    <property type="match status" value="1"/>
</dbReference>
<dbReference type="SMART" id="SM01092">
    <property type="entry name" value="CO_deh_flav_C"/>
    <property type="match status" value="1"/>
</dbReference>
<accession>A0A381X8I9</accession>
<protein>
    <recommendedName>
        <fullName evidence="4">FAD-binding PCMH-type domain-containing protein</fullName>
    </recommendedName>
</protein>
<dbReference type="InterPro" id="IPR002346">
    <property type="entry name" value="Mopterin_DH_FAD-bd"/>
</dbReference>
<dbReference type="InterPro" id="IPR016166">
    <property type="entry name" value="FAD-bd_PCMH"/>
</dbReference>
<gene>
    <name evidence="5" type="ORF">METZ01_LOCUS113716</name>
</gene>
<feature type="non-terminal residue" evidence="5">
    <location>
        <position position="1"/>
    </location>
</feature>
<dbReference type="Gene3D" id="3.30.390.50">
    <property type="entry name" value="CO dehydrogenase flavoprotein, C-terminal domain"/>
    <property type="match status" value="1"/>
</dbReference>
<name>A0A381X8I9_9ZZZZ</name>
<dbReference type="PANTHER" id="PTHR42659">
    <property type="entry name" value="XANTHINE DEHYDROGENASE SUBUNIT C-RELATED"/>
    <property type="match status" value="1"/>
</dbReference>
<evidence type="ECO:0000256" key="3">
    <source>
        <dbReference type="ARBA" id="ARBA00023002"/>
    </source>
</evidence>
<dbReference type="Pfam" id="PF03450">
    <property type="entry name" value="CO_deh_flav_C"/>
    <property type="match status" value="1"/>
</dbReference>
<dbReference type="InterPro" id="IPR016169">
    <property type="entry name" value="FAD-bd_PCMH_sub2"/>
</dbReference>
<dbReference type="Gene3D" id="3.30.43.10">
    <property type="entry name" value="Uridine Diphospho-n-acetylenolpyruvylglucosamine Reductase, domain 2"/>
    <property type="match status" value="1"/>
</dbReference>
<dbReference type="PANTHER" id="PTHR42659:SF2">
    <property type="entry name" value="XANTHINE DEHYDROGENASE SUBUNIT C-RELATED"/>
    <property type="match status" value="1"/>
</dbReference>
<dbReference type="Pfam" id="PF00941">
    <property type="entry name" value="FAD_binding_5"/>
    <property type="match status" value="1"/>
</dbReference>
<dbReference type="InterPro" id="IPR036318">
    <property type="entry name" value="FAD-bd_PCMH-like_sf"/>
</dbReference>
<dbReference type="AlphaFoldDB" id="A0A381X8I9"/>
<dbReference type="InterPro" id="IPR005107">
    <property type="entry name" value="CO_DH_flav_C"/>
</dbReference>
<dbReference type="InterPro" id="IPR051312">
    <property type="entry name" value="Diverse_Substr_Oxidored"/>
</dbReference>
<dbReference type="GO" id="GO:0071949">
    <property type="term" value="F:FAD binding"/>
    <property type="evidence" value="ECO:0007669"/>
    <property type="project" value="InterPro"/>
</dbReference>
<feature type="domain" description="FAD-binding PCMH-type" evidence="4">
    <location>
        <begin position="1"/>
        <end position="163"/>
    </location>
</feature>
<dbReference type="EMBL" id="UINC01014228">
    <property type="protein sequence ID" value="SVA60862.1"/>
    <property type="molecule type" value="Genomic_DNA"/>
</dbReference>
<evidence type="ECO:0000259" key="4">
    <source>
        <dbReference type="PROSITE" id="PS51387"/>
    </source>
</evidence>
<keyword evidence="2" id="KW-0274">FAD</keyword>
<dbReference type="GO" id="GO:0016491">
    <property type="term" value="F:oxidoreductase activity"/>
    <property type="evidence" value="ECO:0007669"/>
    <property type="project" value="UniProtKB-KW"/>
</dbReference>
<dbReference type="InterPro" id="IPR016167">
    <property type="entry name" value="FAD-bd_PCMH_sub1"/>
</dbReference>
<proteinExistence type="predicted"/>
<keyword evidence="1" id="KW-0285">Flavoprotein</keyword>
<dbReference type="InterPro" id="IPR036683">
    <property type="entry name" value="CO_DH_flav_C_dom_sf"/>
</dbReference>
<dbReference type="SUPFAM" id="SSF55447">
    <property type="entry name" value="CO dehydrogenase flavoprotein C-terminal domain-like"/>
    <property type="match status" value="1"/>
</dbReference>
<sequence length="282" mass="28673">VDEARSLLAEHPGSRVFAGATDLIPQIRAGRPAPPVLVDLKRIDQLMTVVHEDGQWRIGAATPTSNLTRNRDFTAMFPGLSEAMGLIGSDQIQNRSSLGGNLANASPAADSVPAMIANAVQAVIASGDGTRTVPVAEIATGPGQTSLADGEFIVEFTVADPPSNTGDAYLRMIPRTEMDIAIVGAAVRLTVDGDIVTDATVVLGAVAPTAVTVPEAGAALVGAAIDAGSIDGSAMDTLADAASAACDPIDDKRGTVAYRRQVAGVMARRAAAIAVGRAQNGV</sequence>